<protein>
    <submittedName>
        <fullName evidence="2">Glycoside hydrolase</fullName>
    </submittedName>
</protein>
<sequence>MTRVAGEEPLCGRPAPESAGPCRTRVAYLTNVYPKISHSFIRNEILALERMDFDVIRMTIRASPDVFADPTDEDERAHTTTLLDGNVVGMLWSAMTRLVRQPRAFLRGLSVTAATYRRSSRGIVRCAAYFLEACRLADRMDRAGIRHVHVHFGTNPATVARIASRLGQLSYSLTMHGPDEFDAPESHEIGEKVADARFVVAISAFGRSQIMRWSAPRDWSKIAVVRCGSDPLFMHAVTPIVDTGLTDNCLVCVARLSPQKGIMLLIEAAAIVAQTHVFRLNIIGDGPMRAELEDQIRARELEDVVTLSGWLDPRSIWRELLASRALVLPSFAEGLPVVIMEALAMGRPVIATAISGIPELVDRDTGWVIPAGSVTALADTIIAALEAPSEQLRAMGELGRQRVRAGHDIDENVPDLADLLRPLA</sequence>
<reference evidence="2 3" key="1">
    <citation type="journal article" date="2015" name="G3 (Bethesda)">
        <title>Insights into Ongoing Evolution of the Hexachlorocyclohexane Catabolic Pathway from Comparative Genomics of Ten Sphingomonadaceae Strains.</title>
        <authorList>
            <person name="Pearce S.L."/>
            <person name="Oakeshott J.G."/>
            <person name="Pandey G."/>
        </authorList>
    </citation>
    <scope>NUCLEOTIDE SEQUENCE [LARGE SCALE GENOMIC DNA]</scope>
    <source>
        <strain evidence="2 3">LL02</strain>
    </source>
</reference>
<accession>A0A0J7XYN4</accession>
<feature type="domain" description="Glycosyl transferase family 1" evidence="1">
    <location>
        <begin position="246"/>
        <end position="401"/>
    </location>
</feature>
<dbReference type="CDD" id="cd03801">
    <property type="entry name" value="GT4_PimA-like"/>
    <property type="match status" value="1"/>
</dbReference>
<comment type="caution">
    <text evidence="2">The sequence shown here is derived from an EMBL/GenBank/DDBJ whole genome shotgun (WGS) entry which is preliminary data.</text>
</comment>
<keyword evidence="2" id="KW-0378">Hydrolase</keyword>
<dbReference type="GO" id="GO:0016757">
    <property type="term" value="F:glycosyltransferase activity"/>
    <property type="evidence" value="ECO:0007669"/>
    <property type="project" value="InterPro"/>
</dbReference>
<name>A0A0J7XYN4_9SPHN</name>
<proteinExistence type="predicted"/>
<dbReference type="EMBL" id="JACU01000004">
    <property type="protein sequence ID" value="KMS56388.1"/>
    <property type="molecule type" value="Genomic_DNA"/>
</dbReference>
<keyword evidence="3" id="KW-1185">Reference proteome</keyword>
<dbReference type="Pfam" id="PF00534">
    <property type="entry name" value="Glycos_transf_1"/>
    <property type="match status" value="1"/>
</dbReference>
<dbReference type="SUPFAM" id="SSF53756">
    <property type="entry name" value="UDP-Glycosyltransferase/glycogen phosphorylase"/>
    <property type="match status" value="1"/>
</dbReference>
<evidence type="ECO:0000313" key="2">
    <source>
        <dbReference type="EMBL" id="KMS56388.1"/>
    </source>
</evidence>
<evidence type="ECO:0000313" key="3">
    <source>
        <dbReference type="Proteomes" id="UP000052268"/>
    </source>
</evidence>
<organism evidence="2 3">
    <name type="scientific">Novosphingobium barchaimii LL02</name>
    <dbReference type="NCBI Taxonomy" id="1114963"/>
    <lineage>
        <taxon>Bacteria</taxon>
        <taxon>Pseudomonadati</taxon>
        <taxon>Pseudomonadota</taxon>
        <taxon>Alphaproteobacteria</taxon>
        <taxon>Sphingomonadales</taxon>
        <taxon>Sphingomonadaceae</taxon>
        <taxon>Novosphingobium</taxon>
    </lineage>
</organism>
<dbReference type="AlphaFoldDB" id="A0A0J7XYN4"/>
<gene>
    <name evidence="2" type="ORF">V474_15725</name>
</gene>
<dbReference type="PANTHER" id="PTHR12526">
    <property type="entry name" value="GLYCOSYLTRANSFERASE"/>
    <property type="match status" value="1"/>
</dbReference>
<evidence type="ECO:0000259" key="1">
    <source>
        <dbReference type="Pfam" id="PF00534"/>
    </source>
</evidence>
<dbReference type="Proteomes" id="UP000052268">
    <property type="component" value="Unassembled WGS sequence"/>
</dbReference>
<dbReference type="InterPro" id="IPR001296">
    <property type="entry name" value="Glyco_trans_1"/>
</dbReference>
<dbReference type="Gene3D" id="3.40.50.2000">
    <property type="entry name" value="Glycogen Phosphorylase B"/>
    <property type="match status" value="2"/>
</dbReference>
<dbReference type="PATRIC" id="fig|1114963.3.peg.1973"/>
<dbReference type="GO" id="GO:0016787">
    <property type="term" value="F:hydrolase activity"/>
    <property type="evidence" value="ECO:0007669"/>
    <property type="project" value="UniProtKB-KW"/>
</dbReference>